<accession>A0A139H7G6</accession>
<feature type="compositionally biased region" description="Polar residues" evidence="8">
    <location>
        <begin position="113"/>
        <end position="125"/>
    </location>
</feature>
<evidence type="ECO:0000256" key="5">
    <source>
        <dbReference type="ARBA" id="ARBA00022989"/>
    </source>
</evidence>
<keyword evidence="3" id="KW-0813">Transport</keyword>
<feature type="compositionally biased region" description="Basic and acidic residues" evidence="8">
    <location>
        <begin position="157"/>
        <end position="173"/>
    </location>
</feature>
<comment type="caution">
    <text evidence="11">The sequence shown here is derived from an EMBL/GenBank/DDBJ whole genome shotgun (WGS) entry which is preliminary data.</text>
</comment>
<organism evidence="11 12">
    <name type="scientific">Pseudocercospora eumusae</name>
    <dbReference type="NCBI Taxonomy" id="321146"/>
    <lineage>
        <taxon>Eukaryota</taxon>
        <taxon>Fungi</taxon>
        <taxon>Dikarya</taxon>
        <taxon>Ascomycota</taxon>
        <taxon>Pezizomycotina</taxon>
        <taxon>Dothideomycetes</taxon>
        <taxon>Dothideomycetidae</taxon>
        <taxon>Mycosphaerellales</taxon>
        <taxon>Mycosphaerellaceae</taxon>
        <taxon>Pseudocercospora</taxon>
    </lineage>
</organism>
<gene>
    <name evidence="11" type="ORF">AC578_6848</name>
</gene>
<evidence type="ECO:0000313" key="12">
    <source>
        <dbReference type="Proteomes" id="UP000070133"/>
    </source>
</evidence>
<evidence type="ECO:0000259" key="10">
    <source>
        <dbReference type="Pfam" id="PF01699"/>
    </source>
</evidence>
<feature type="transmembrane region" description="Helical" evidence="9">
    <location>
        <begin position="248"/>
        <end position="270"/>
    </location>
</feature>
<dbReference type="STRING" id="321146.A0A139H7G6"/>
<evidence type="ECO:0000256" key="3">
    <source>
        <dbReference type="ARBA" id="ARBA00022448"/>
    </source>
</evidence>
<protein>
    <recommendedName>
        <fullName evidence="10">Sodium/calcium exchanger membrane region domain-containing protein</fullName>
    </recommendedName>
</protein>
<keyword evidence="5 9" id="KW-1133">Transmembrane helix</keyword>
<dbReference type="InterPro" id="IPR036259">
    <property type="entry name" value="MFS_trans_sf"/>
</dbReference>
<feature type="transmembrane region" description="Helical" evidence="9">
    <location>
        <begin position="506"/>
        <end position="528"/>
    </location>
</feature>
<evidence type="ECO:0000313" key="11">
    <source>
        <dbReference type="EMBL" id="KXS98319.1"/>
    </source>
</evidence>
<feature type="transmembrane region" description="Helical" evidence="9">
    <location>
        <begin position="321"/>
        <end position="339"/>
    </location>
</feature>
<keyword evidence="6" id="KW-0406">Ion transport</keyword>
<proteinExistence type="inferred from homology"/>
<feature type="transmembrane region" description="Helical" evidence="9">
    <location>
        <begin position="345"/>
        <end position="366"/>
    </location>
</feature>
<feature type="region of interest" description="Disordered" evidence="8">
    <location>
        <begin position="60"/>
        <end position="179"/>
    </location>
</feature>
<dbReference type="PANTHER" id="PTHR31503:SF20">
    <property type="entry name" value="CA(2+)_H(+) EXCHANGER, PUTATIVE (EUROFUNG)-RELATED"/>
    <property type="match status" value="1"/>
</dbReference>
<feature type="transmembrane region" description="Helical" evidence="9">
    <location>
        <begin position="276"/>
        <end position="300"/>
    </location>
</feature>
<dbReference type="Pfam" id="PF01699">
    <property type="entry name" value="Na_Ca_ex"/>
    <property type="match status" value="2"/>
</dbReference>
<comment type="similarity">
    <text evidence="2">Belongs to the Ca(2+):cation antiporter (CaCA) (TC 2.A.19) family.</text>
</comment>
<keyword evidence="7 9" id="KW-0472">Membrane</keyword>
<comment type="subcellular location">
    <subcellularLocation>
        <location evidence="1">Endomembrane system</location>
        <topology evidence="1">Multi-pass membrane protein</topology>
    </subcellularLocation>
</comment>
<dbReference type="SUPFAM" id="SSF103473">
    <property type="entry name" value="MFS general substrate transporter"/>
    <property type="match status" value="1"/>
</dbReference>
<dbReference type="Gene3D" id="1.20.1420.30">
    <property type="entry name" value="NCX, central ion-binding region"/>
    <property type="match status" value="2"/>
</dbReference>
<dbReference type="OrthoDB" id="1699231at2759"/>
<feature type="compositionally biased region" description="Basic and acidic residues" evidence="8">
    <location>
        <begin position="102"/>
        <end position="112"/>
    </location>
</feature>
<dbReference type="InterPro" id="IPR044880">
    <property type="entry name" value="NCX_ion-bd_dom_sf"/>
</dbReference>
<feature type="transmembrane region" description="Helical" evidence="9">
    <location>
        <begin position="471"/>
        <end position="494"/>
    </location>
</feature>
<dbReference type="Proteomes" id="UP000070133">
    <property type="component" value="Unassembled WGS sequence"/>
</dbReference>
<keyword evidence="12" id="KW-1185">Reference proteome</keyword>
<keyword evidence="4 9" id="KW-0812">Transmembrane</keyword>
<feature type="compositionally biased region" description="Basic and acidic residues" evidence="8">
    <location>
        <begin position="131"/>
        <end position="144"/>
    </location>
</feature>
<dbReference type="AlphaFoldDB" id="A0A139H7G6"/>
<dbReference type="PANTHER" id="PTHR31503">
    <property type="entry name" value="VACUOLAR CALCIUM ION TRANSPORTER"/>
    <property type="match status" value="1"/>
</dbReference>
<evidence type="ECO:0000256" key="6">
    <source>
        <dbReference type="ARBA" id="ARBA00023065"/>
    </source>
</evidence>
<dbReference type="GO" id="GO:0006874">
    <property type="term" value="P:intracellular calcium ion homeostasis"/>
    <property type="evidence" value="ECO:0007669"/>
    <property type="project" value="TreeGrafter"/>
</dbReference>
<feature type="domain" description="Sodium/calcium exchanger membrane region" evidence="10">
    <location>
        <begin position="217"/>
        <end position="368"/>
    </location>
</feature>
<feature type="domain" description="Sodium/calcium exchanger membrane region" evidence="10">
    <location>
        <begin position="438"/>
        <end position="582"/>
    </location>
</feature>
<evidence type="ECO:0000256" key="9">
    <source>
        <dbReference type="SAM" id="Phobius"/>
    </source>
</evidence>
<name>A0A139H7G6_9PEZI</name>
<dbReference type="GO" id="GO:0000329">
    <property type="term" value="C:fungal-type vacuole membrane"/>
    <property type="evidence" value="ECO:0007669"/>
    <property type="project" value="TreeGrafter"/>
</dbReference>
<evidence type="ECO:0000256" key="4">
    <source>
        <dbReference type="ARBA" id="ARBA00022692"/>
    </source>
</evidence>
<evidence type="ECO:0000256" key="1">
    <source>
        <dbReference type="ARBA" id="ARBA00004127"/>
    </source>
</evidence>
<reference evidence="11 12" key="1">
    <citation type="submission" date="2015-07" db="EMBL/GenBank/DDBJ databases">
        <title>Comparative genomics of the Sigatoka disease complex on banana suggests a link between parallel evolutionary changes in Pseudocercospora fijiensis and Pseudocercospora eumusae and increased virulence on the banana host.</title>
        <authorList>
            <person name="Chang T.-C."/>
            <person name="Salvucci A."/>
            <person name="Crous P.W."/>
            <person name="Stergiopoulos I."/>
        </authorList>
    </citation>
    <scope>NUCLEOTIDE SEQUENCE [LARGE SCALE GENOMIC DNA]</scope>
    <source>
        <strain evidence="11 12">CBS 114824</strain>
    </source>
</reference>
<evidence type="ECO:0000256" key="7">
    <source>
        <dbReference type="ARBA" id="ARBA00023136"/>
    </source>
</evidence>
<feature type="transmembrane region" description="Helical" evidence="9">
    <location>
        <begin position="190"/>
        <end position="211"/>
    </location>
</feature>
<dbReference type="EMBL" id="LFZN01000116">
    <property type="protein sequence ID" value="KXS98319.1"/>
    <property type="molecule type" value="Genomic_DNA"/>
</dbReference>
<feature type="transmembrane region" description="Helical" evidence="9">
    <location>
        <begin position="564"/>
        <end position="584"/>
    </location>
</feature>
<dbReference type="InterPro" id="IPR004713">
    <property type="entry name" value="CaH_exchang"/>
</dbReference>
<feature type="transmembrane region" description="Helical" evidence="9">
    <location>
        <begin position="540"/>
        <end position="557"/>
    </location>
</feature>
<dbReference type="GO" id="GO:0012505">
    <property type="term" value="C:endomembrane system"/>
    <property type="evidence" value="ECO:0007669"/>
    <property type="project" value="UniProtKB-SubCell"/>
</dbReference>
<feature type="transmembrane region" description="Helical" evidence="9">
    <location>
        <begin position="217"/>
        <end position="236"/>
    </location>
</feature>
<dbReference type="GO" id="GO:0015369">
    <property type="term" value="F:calcium:proton antiporter activity"/>
    <property type="evidence" value="ECO:0007669"/>
    <property type="project" value="UniProtKB-ARBA"/>
</dbReference>
<evidence type="ECO:0000256" key="2">
    <source>
        <dbReference type="ARBA" id="ARBA00008170"/>
    </source>
</evidence>
<evidence type="ECO:0000256" key="8">
    <source>
        <dbReference type="SAM" id="MobiDB-lite"/>
    </source>
</evidence>
<feature type="transmembrane region" description="Helical" evidence="9">
    <location>
        <begin position="433"/>
        <end position="451"/>
    </location>
</feature>
<dbReference type="InterPro" id="IPR004837">
    <property type="entry name" value="NaCa_Exmemb"/>
</dbReference>
<sequence length="592" mass="64743">MLLTREWQTDSIKRAARRQAWYNNFDADGLHTYNPFARFNPKVRHGAADEEAHMNLRHVQSEPDQSPVHHKNSIDSNLQHSHPAHHSTFPTGPEWEPSPVDGKSRGMDDIEKSQSSNQTEKNAQDSMGPESSREISREANEDGKPRKRNRAFFGLGKKKEEDSDNFQRTDTEKSKKKKHPKIPFMSQFKAVFFSWINLLLIAVPIGIALEYAHVNKIAVFVVNFIAIIPLAAMLSYSTEELAMYIGEVLGGLLNATFGNAVELIVSVIALTQGKVLIVQTSLIGSMLSNLLLVLGMCFFFGGINRPEQHFNITVAQTAASLLALAIGSLIIPTAFQIFADVDNGVVPTSRGTSVLLLIVYACYLLFQLRTHTDMYNEPSQKTPKRSSGKKDAGEAMKGLAMIGAASGAATAGGRVNQENLVHEQEEEEETPNLSIIGALITLAISTVFIALCAEYMVSAINAVAQSVSQEFIGLILLPIVGNAAEHATAVTVAIKDKMDLSIGVAVGSSLQIALLVLPLMVLFSWFGIGKPEVLSLDFDGFLVVILVLSIWLVNYLINDGKSHWLEGVLLMITYLIIAIAAWFYPAKGEVAG</sequence>